<organism evidence="4 5">
    <name type="scientific">Williamsia marianensis</name>
    <dbReference type="NCBI Taxonomy" id="85044"/>
    <lineage>
        <taxon>Bacteria</taxon>
        <taxon>Bacillati</taxon>
        <taxon>Actinomycetota</taxon>
        <taxon>Actinomycetes</taxon>
        <taxon>Mycobacteriales</taxon>
        <taxon>Nocardiaceae</taxon>
        <taxon>Williamsia</taxon>
    </lineage>
</organism>
<gene>
    <name evidence="4" type="ORF">DFJ75_0298</name>
</gene>
<dbReference type="InterPro" id="IPR003018">
    <property type="entry name" value="GAF"/>
</dbReference>
<accession>A0A495JZ11</accession>
<dbReference type="AlphaFoldDB" id="A0A495JZ11"/>
<evidence type="ECO:0000259" key="3">
    <source>
        <dbReference type="SMART" id="SM01012"/>
    </source>
</evidence>
<dbReference type="Gene3D" id="1.10.10.10">
    <property type="entry name" value="Winged helix-like DNA-binding domain superfamily/Winged helix DNA-binding domain"/>
    <property type="match status" value="1"/>
</dbReference>
<proteinExistence type="predicted"/>
<dbReference type="InterPro" id="IPR036388">
    <property type="entry name" value="WH-like_DNA-bd_sf"/>
</dbReference>
<evidence type="ECO:0000256" key="1">
    <source>
        <dbReference type="ARBA" id="ARBA00023015"/>
    </source>
</evidence>
<evidence type="ECO:0000313" key="5">
    <source>
        <dbReference type="Proteomes" id="UP000274762"/>
    </source>
</evidence>
<dbReference type="Pfam" id="PF13185">
    <property type="entry name" value="GAF_2"/>
    <property type="match status" value="1"/>
</dbReference>
<dbReference type="InterPro" id="IPR029016">
    <property type="entry name" value="GAF-like_dom_sf"/>
</dbReference>
<feature type="domain" description="ANTAR" evidence="3">
    <location>
        <begin position="177"/>
        <end position="242"/>
    </location>
</feature>
<dbReference type="SMART" id="SM01012">
    <property type="entry name" value="ANTAR"/>
    <property type="match status" value="1"/>
</dbReference>
<protein>
    <submittedName>
        <fullName evidence="4">ANTAR domain-containing protein</fullName>
    </submittedName>
</protein>
<dbReference type="InterPro" id="IPR005561">
    <property type="entry name" value="ANTAR"/>
</dbReference>
<dbReference type="Proteomes" id="UP000274762">
    <property type="component" value="Unassembled WGS sequence"/>
</dbReference>
<dbReference type="SUPFAM" id="SSF55781">
    <property type="entry name" value="GAF domain-like"/>
    <property type="match status" value="1"/>
</dbReference>
<dbReference type="OrthoDB" id="7466251at2"/>
<dbReference type="Pfam" id="PF03861">
    <property type="entry name" value="ANTAR"/>
    <property type="match status" value="1"/>
</dbReference>
<comment type="caution">
    <text evidence="4">The sequence shown here is derived from an EMBL/GenBank/DDBJ whole genome shotgun (WGS) entry which is preliminary data.</text>
</comment>
<keyword evidence="2" id="KW-0804">Transcription</keyword>
<keyword evidence="1" id="KW-0805">Transcription regulation</keyword>
<dbReference type="Gene3D" id="3.30.450.40">
    <property type="match status" value="1"/>
</dbReference>
<dbReference type="EMBL" id="RBKV01000001">
    <property type="protein sequence ID" value="RKR93514.1"/>
    <property type="molecule type" value="Genomic_DNA"/>
</dbReference>
<evidence type="ECO:0000313" key="4">
    <source>
        <dbReference type="EMBL" id="RKR93514.1"/>
    </source>
</evidence>
<evidence type="ECO:0000256" key="2">
    <source>
        <dbReference type="ARBA" id="ARBA00023163"/>
    </source>
</evidence>
<dbReference type="RefSeq" id="WP_062796496.1">
    <property type="nucleotide sequence ID" value="NZ_CBCRXS010000001.1"/>
</dbReference>
<name>A0A495JZ11_WILMA</name>
<sequence>MGSWQAGDDRGGNSFVGCGPVSTGLAPLCEGVLDAAGVDGAALTLLTTSSRVRDLVYATDSVAQRLDDLQFTLGEGPCLDAYENDDAHLLADLDNHSGSRWPTFIGEAIGLGARALFAFPVAAGGTPLAVLELYRRTAGELNPQQHAAATAAASTAGYTVTRNWHDYLATQGDYDDRVATAAADMSHAQDHTTDRFSRSDVYLASGMVAAQLAVSADEGLARLRAFSFRHDRSLKDVADDVVARRMNLRTLDLEDH</sequence>
<reference evidence="4 5" key="1">
    <citation type="submission" date="2018-10" db="EMBL/GenBank/DDBJ databases">
        <title>Sequencing the genomes of 1000 actinobacteria strains.</title>
        <authorList>
            <person name="Klenk H.-P."/>
        </authorList>
    </citation>
    <scope>NUCLEOTIDE SEQUENCE [LARGE SCALE GENOMIC DNA]</scope>
    <source>
        <strain evidence="4 5">DSM 44343</strain>
    </source>
</reference>
<dbReference type="GO" id="GO:0003723">
    <property type="term" value="F:RNA binding"/>
    <property type="evidence" value="ECO:0007669"/>
    <property type="project" value="InterPro"/>
</dbReference>